<organism evidence="1 2">
    <name type="scientific">Talaromyces atroroseus</name>
    <dbReference type="NCBI Taxonomy" id="1441469"/>
    <lineage>
        <taxon>Eukaryota</taxon>
        <taxon>Fungi</taxon>
        <taxon>Dikarya</taxon>
        <taxon>Ascomycota</taxon>
        <taxon>Pezizomycotina</taxon>
        <taxon>Eurotiomycetes</taxon>
        <taxon>Eurotiomycetidae</taxon>
        <taxon>Eurotiales</taxon>
        <taxon>Trichocomaceae</taxon>
        <taxon>Talaromyces</taxon>
        <taxon>Talaromyces sect. Trachyspermi</taxon>
    </lineage>
</organism>
<dbReference type="Proteomes" id="UP000214365">
    <property type="component" value="Unassembled WGS sequence"/>
</dbReference>
<dbReference type="AlphaFoldDB" id="A0A225AHV5"/>
<evidence type="ECO:0008006" key="3">
    <source>
        <dbReference type="Google" id="ProtNLM"/>
    </source>
</evidence>
<evidence type="ECO:0000313" key="2">
    <source>
        <dbReference type="Proteomes" id="UP000214365"/>
    </source>
</evidence>
<dbReference type="RefSeq" id="XP_020117915.1">
    <property type="nucleotide sequence ID" value="XM_020261916.1"/>
</dbReference>
<dbReference type="OrthoDB" id="5384804at2759"/>
<dbReference type="EMBL" id="LFMY01000011">
    <property type="protein sequence ID" value="OKL57794.1"/>
    <property type="molecule type" value="Genomic_DNA"/>
</dbReference>
<gene>
    <name evidence="1" type="ORF">UA08_07021</name>
</gene>
<sequence>MANLLTLPVETQLEIYQNLNNIDDALHLARVCKLLNNVFETPPNRLNILRCIIQNAPQHKNDLQLHESEACFAAFVDNFDNLRVPSDHRRPFYPGLTIVSSETTTLSAGIVWSIVCRWHAMKFLFDLYCDSTIRPEFLRSMIPYVADGLPQTNRWKINVAYEVPLSLPSCQDLESLRASEKQRAYERFYRALCSHWRLLNRIWALRISRYWTPEAKSAVFAQSWKSWVDDSTRESLQEKFEAIEVIDYVWDFLARKTFPNPDRLSAWLRGDMEMQELQDPPESAADNWLYFFHTTKHYLRPPHIIELLNHVWNPGRRALEQPAYVHSLGLFYFPGEVHPEGVQNDNGVFMIQEPPGIFFLFNWIELAGIYRLLDTSTGELWKHYRYRHWVNDLRGRVLFSPEPDDRLLERIRKLEK</sequence>
<name>A0A225AHV5_TALAT</name>
<dbReference type="GeneID" id="31006777"/>
<accession>A0A225AHV5</accession>
<comment type="caution">
    <text evidence="1">The sequence shown here is derived from an EMBL/GenBank/DDBJ whole genome shotgun (WGS) entry which is preliminary data.</text>
</comment>
<reference evidence="1 2" key="1">
    <citation type="submission" date="2015-06" db="EMBL/GenBank/DDBJ databases">
        <title>Talaromyces atroroseus IBT 11181 draft genome.</title>
        <authorList>
            <person name="Rasmussen K.B."/>
            <person name="Rasmussen S."/>
            <person name="Petersen B."/>
            <person name="Sicheritz-Ponten T."/>
            <person name="Mortensen U.H."/>
            <person name="Thrane U."/>
        </authorList>
    </citation>
    <scope>NUCLEOTIDE SEQUENCE [LARGE SCALE GENOMIC DNA]</scope>
    <source>
        <strain evidence="1 2">IBT 11181</strain>
    </source>
</reference>
<protein>
    <recommendedName>
        <fullName evidence="3">F-box domain-containing protein</fullName>
    </recommendedName>
</protein>
<evidence type="ECO:0000313" key="1">
    <source>
        <dbReference type="EMBL" id="OKL57794.1"/>
    </source>
</evidence>
<keyword evidence="2" id="KW-1185">Reference proteome</keyword>
<proteinExistence type="predicted"/>